<organism evidence="2 3">
    <name type="scientific">Rehmannia glutinosa</name>
    <name type="common">Chinese foxglove</name>
    <dbReference type="NCBI Taxonomy" id="99300"/>
    <lineage>
        <taxon>Eukaryota</taxon>
        <taxon>Viridiplantae</taxon>
        <taxon>Streptophyta</taxon>
        <taxon>Embryophyta</taxon>
        <taxon>Tracheophyta</taxon>
        <taxon>Spermatophyta</taxon>
        <taxon>Magnoliopsida</taxon>
        <taxon>eudicotyledons</taxon>
        <taxon>Gunneridae</taxon>
        <taxon>Pentapetalae</taxon>
        <taxon>asterids</taxon>
        <taxon>lamiids</taxon>
        <taxon>Lamiales</taxon>
        <taxon>Orobanchaceae</taxon>
        <taxon>Rehmannieae</taxon>
        <taxon>Rehmannia</taxon>
    </lineage>
</organism>
<sequence length="249" mass="27364">MLDRSNERVTDQFKLRPLFVNSIDALLNTTKALELFLQDLCDRTYDITVQRGAKTEVVSKVPDYGNSDAAADISKRRKVVANESIDSDEESKRSTMQETGHASGIGRGEVGVEVEGRGRASRTTEREPPRHELESSSTTSQQGIKQISSPARPADNNSESNEASKENLKVMDVKVVDGVTSDSSRNFDLNAGVDESSDKMASSTGPSTDVKGEEYPGLSEMDRMAIDPVHLTQLNSRLDEEEEDYDEEG</sequence>
<dbReference type="EMBL" id="JABTTQ020002900">
    <property type="protein sequence ID" value="KAK6121495.1"/>
    <property type="molecule type" value="Genomic_DNA"/>
</dbReference>
<protein>
    <submittedName>
        <fullName evidence="2">Uncharacterized protein</fullName>
    </submittedName>
</protein>
<evidence type="ECO:0000313" key="2">
    <source>
        <dbReference type="EMBL" id="KAK6121495.1"/>
    </source>
</evidence>
<reference evidence="2 3" key="1">
    <citation type="journal article" date="2021" name="Comput. Struct. Biotechnol. J.">
        <title>De novo genome assembly of the potent medicinal plant Rehmannia glutinosa using nanopore technology.</title>
        <authorList>
            <person name="Ma L."/>
            <person name="Dong C."/>
            <person name="Song C."/>
            <person name="Wang X."/>
            <person name="Zheng X."/>
            <person name="Niu Y."/>
            <person name="Chen S."/>
            <person name="Feng W."/>
        </authorList>
    </citation>
    <scope>NUCLEOTIDE SEQUENCE [LARGE SCALE GENOMIC DNA]</scope>
    <source>
        <strain evidence="2">DH-2019</strain>
    </source>
</reference>
<accession>A0ABR0UH37</accession>
<evidence type="ECO:0000313" key="3">
    <source>
        <dbReference type="Proteomes" id="UP001318860"/>
    </source>
</evidence>
<evidence type="ECO:0000256" key="1">
    <source>
        <dbReference type="SAM" id="MobiDB-lite"/>
    </source>
</evidence>
<proteinExistence type="predicted"/>
<name>A0ABR0UH37_REHGL</name>
<feature type="region of interest" description="Disordered" evidence="1">
    <location>
        <begin position="74"/>
        <end position="220"/>
    </location>
</feature>
<dbReference type="Proteomes" id="UP001318860">
    <property type="component" value="Unassembled WGS sequence"/>
</dbReference>
<keyword evidence="3" id="KW-1185">Reference proteome</keyword>
<gene>
    <name evidence="2" type="ORF">DH2020_044764</name>
</gene>
<feature type="compositionally biased region" description="Polar residues" evidence="1">
    <location>
        <begin position="135"/>
        <end position="149"/>
    </location>
</feature>
<feature type="compositionally biased region" description="Basic and acidic residues" evidence="1">
    <location>
        <begin position="210"/>
        <end position="220"/>
    </location>
</feature>
<comment type="caution">
    <text evidence="2">The sequence shown here is derived from an EMBL/GenBank/DDBJ whole genome shotgun (WGS) entry which is preliminary data.</text>
</comment>
<feature type="compositionally biased region" description="Basic and acidic residues" evidence="1">
    <location>
        <begin position="114"/>
        <end position="134"/>
    </location>
</feature>
<feature type="compositionally biased region" description="Basic and acidic residues" evidence="1">
    <location>
        <begin position="162"/>
        <end position="175"/>
    </location>
</feature>